<dbReference type="PANTHER" id="PTHR33376:SF7">
    <property type="entry name" value="C4-DICARBOXYLATE-BINDING PROTEIN DCTB"/>
    <property type="match status" value="1"/>
</dbReference>
<feature type="signal peptide" evidence="5">
    <location>
        <begin position="1"/>
        <end position="18"/>
    </location>
</feature>
<evidence type="ECO:0000256" key="4">
    <source>
        <dbReference type="SAM" id="MobiDB-lite"/>
    </source>
</evidence>
<dbReference type="Proteomes" id="UP001470288">
    <property type="component" value="Unassembled WGS sequence"/>
</dbReference>
<dbReference type="InterPro" id="IPR004682">
    <property type="entry name" value="TRAP_DctP"/>
</dbReference>
<comment type="similarity">
    <text evidence="1">Belongs to the bacterial solute-binding protein 7 family.</text>
</comment>
<keyword evidence="3 5" id="KW-0732">Signal</keyword>
<dbReference type="SUPFAM" id="SSF53850">
    <property type="entry name" value="Periplasmic binding protein-like II"/>
    <property type="match status" value="1"/>
</dbReference>
<dbReference type="Gene3D" id="3.40.190.170">
    <property type="entry name" value="Bacterial extracellular solute-binding protein, family 7"/>
    <property type="match status" value="1"/>
</dbReference>
<evidence type="ECO:0000256" key="1">
    <source>
        <dbReference type="ARBA" id="ARBA00009023"/>
    </source>
</evidence>
<organism evidence="6 7">
    <name type="scientific">Hominiventricola aquisgranensis</name>
    <dbReference type="NCBI Taxonomy" id="3133164"/>
    <lineage>
        <taxon>Bacteria</taxon>
        <taxon>Bacillati</taxon>
        <taxon>Bacillota</taxon>
        <taxon>Clostridia</taxon>
        <taxon>Lachnospirales</taxon>
        <taxon>Lachnospiraceae</taxon>
        <taxon>Hominiventricola</taxon>
    </lineage>
</organism>
<dbReference type="Pfam" id="PF03480">
    <property type="entry name" value="DctP"/>
    <property type="match status" value="1"/>
</dbReference>
<name>A0ABV1I1G6_9FIRM</name>
<protein>
    <submittedName>
        <fullName evidence="6">DctP family TRAP transporter solute-binding subunit</fullName>
    </submittedName>
</protein>
<keyword evidence="2" id="KW-0813">Transport</keyword>
<feature type="region of interest" description="Disordered" evidence="4">
    <location>
        <begin position="27"/>
        <end position="46"/>
    </location>
</feature>
<dbReference type="InterPro" id="IPR038404">
    <property type="entry name" value="TRAP_DctP_sf"/>
</dbReference>
<feature type="chain" id="PRO_5046435709" evidence="5">
    <location>
        <begin position="19"/>
        <end position="359"/>
    </location>
</feature>
<evidence type="ECO:0000256" key="3">
    <source>
        <dbReference type="ARBA" id="ARBA00022729"/>
    </source>
</evidence>
<proteinExistence type="inferred from homology"/>
<reference evidence="6 7" key="1">
    <citation type="submission" date="2024-03" db="EMBL/GenBank/DDBJ databases">
        <title>Human intestinal bacterial collection.</title>
        <authorList>
            <person name="Pauvert C."/>
            <person name="Hitch T.C.A."/>
            <person name="Clavel T."/>
        </authorList>
    </citation>
    <scope>NUCLEOTIDE SEQUENCE [LARGE SCALE GENOMIC DNA]</scope>
    <source>
        <strain evidence="6 7">CLA-AA-H78B</strain>
    </source>
</reference>
<evidence type="ECO:0000313" key="6">
    <source>
        <dbReference type="EMBL" id="MEQ2579009.1"/>
    </source>
</evidence>
<gene>
    <name evidence="6" type="ORF">WMO62_09185</name>
</gene>
<dbReference type="PANTHER" id="PTHR33376">
    <property type="match status" value="1"/>
</dbReference>
<evidence type="ECO:0000313" key="7">
    <source>
        <dbReference type="Proteomes" id="UP001470288"/>
    </source>
</evidence>
<comment type="caution">
    <text evidence="6">The sequence shown here is derived from an EMBL/GenBank/DDBJ whole genome shotgun (WGS) entry which is preliminary data.</text>
</comment>
<sequence>MKKRVIGLLMAACLVVGATTGCGGGSTATDTSASSAATDEADTEKAEVVEGDFDTVSLRLSCNGTDQANDTKAANLFAKLVNEKSGGKVTVTVFPNDQLAGGNMSKGLEMLCDGTVDLDVHSTSIISNLDNTLMVSTLPWIFSDYQAAEDAFYGAGGEYIDSVLQTKGLYYLGAVHNGFKAMTNSKHPIEKPEDLKGLKMRIPGGDFFSAFYTAFGASPQAMSWSEVFTALQQGTIDGHDNSLSTINSANVQEVQKYISISKHAYEAFTFMANAKKFDTLTPDTQQLIRDCVEEATKTMNQEIIANEETLVDKFTNENGCEIYTFTEDDMAAFKEVVQPLIDEYKGIYGAEACAAFGVE</sequence>
<dbReference type="EMBL" id="JBBMFC010000014">
    <property type="protein sequence ID" value="MEQ2579009.1"/>
    <property type="molecule type" value="Genomic_DNA"/>
</dbReference>
<feature type="compositionally biased region" description="Low complexity" evidence="4">
    <location>
        <begin position="27"/>
        <end position="38"/>
    </location>
</feature>
<dbReference type="InterPro" id="IPR018389">
    <property type="entry name" value="DctP_fam"/>
</dbReference>
<evidence type="ECO:0000256" key="2">
    <source>
        <dbReference type="ARBA" id="ARBA00022448"/>
    </source>
</evidence>
<dbReference type="PROSITE" id="PS51257">
    <property type="entry name" value="PROKAR_LIPOPROTEIN"/>
    <property type="match status" value="1"/>
</dbReference>
<evidence type="ECO:0000256" key="5">
    <source>
        <dbReference type="SAM" id="SignalP"/>
    </source>
</evidence>
<dbReference type="PIRSF" id="PIRSF006470">
    <property type="entry name" value="DctB"/>
    <property type="match status" value="1"/>
</dbReference>
<dbReference type="RefSeq" id="WP_117499938.1">
    <property type="nucleotide sequence ID" value="NZ_JBBMFC010000014.1"/>
</dbReference>
<dbReference type="NCBIfam" id="NF037995">
    <property type="entry name" value="TRAP_S1"/>
    <property type="match status" value="1"/>
</dbReference>
<dbReference type="NCBIfam" id="TIGR00787">
    <property type="entry name" value="dctP"/>
    <property type="match status" value="1"/>
</dbReference>
<accession>A0ABV1I1G6</accession>
<keyword evidence="7" id="KW-1185">Reference proteome</keyword>